<dbReference type="AlphaFoldDB" id="A0A7J9SER6"/>
<evidence type="ECO:0000256" key="1">
    <source>
        <dbReference type="ARBA" id="ARBA00009054"/>
    </source>
</evidence>
<dbReference type="PROSITE" id="PS01071">
    <property type="entry name" value="GRPE"/>
    <property type="match status" value="1"/>
</dbReference>
<dbReference type="Gene3D" id="2.30.22.10">
    <property type="entry name" value="Head domain of nucleotide exchange factor GrpE"/>
    <property type="match status" value="1"/>
</dbReference>
<comment type="subcellular location">
    <subcellularLocation>
        <location evidence="3">Cytoplasm</location>
    </subcellularLocation>
</comment>
<dbReference type="InterPro" id="IPR013805">
    <property type="entry name" value="GrpE_CC"/>
</dbReference>
<dbReference type="GO" id="GO:0000774">
    <property type="term" value="F:adenyl-nucleotide exchange factor activity"/>
    <property type="evidence" value="ECO:0007669"/>
    <property type="project" value="InterPro"/>
</dbReference>
<dbReference type="RefSeq" id="WP_185191800.1">
    <property type="nucleotide sequence ID" value="NZ_JACKXD010000001.1"/>
</dbReference>
<comment type="function">
    <text evidence="3 4">Participates actively in the response to hyperosmotic and heat shock by preventing the aggregation of stress-denatured proteins, in association with DnaK and GrpE. It is the nucleotide exchange factor for DnaK and may function as a thermosensor. Unfolded proteins bind initially to DnaJ; upon interaction with the DnaJ-bound protein, DnaK hydrolyzes its bound ATP, resulting in the formation of a stable complex. GrpE releases ADP from DnaK; ATP binding to DnaK triggers the release of the substrate protein, thus completing the reaction cycle. Several rounds of ATP-dependent interactions between DnaJ, DnaK and GrpE are required for fully efficient folding.</text>
</comment>
<dbReference type="HAMAP" id="MF_01151">
    <property type="entry name" value="GrpE"/>
    <property type="match status" value="1"/>
</dbReference>
<dbReference type="GO" id="GO:0051082">
    <property type="term" value="F:unfolded protein binding"/>
    <property type="evidence" value="ECO:0007669"/>
    <property type="project" value="TreeGrafter"/>
</dbReference>
<feature type="coiled-coil region" evidence="6">
    <location>
        <begin position="74"/>
        <end position="122"/>
    </location>
</feature>
<dbReference type="GO" id="GO:0006457">
    <property type="term" value="P:protein folding"/>
    <property type="evidence" value="ECO:0007669"/>
    <property type="project" value="InterPro"/>
</dbReference>
<dbReference type="PANTHER" id="PTHR21237">
    <property type="entry name" value="GRPE PROTEIN"/>
    <property type="match status" value="1"/>
</dbReference>
<evidence type="ECO:0000256" key="5">
    <source>
        <dbReference type="RuleBase" id="RU004478"/>
    </source>
</evidence>
<comment type="similarity">
    <text evidence="1 3 5">Belongs to the GrpE family.</text>
</comment>
<dbReference type="PANTHER" id="PTHR21237:SF23">
    <property type="entry name" value="GRPE PROTEIN HOMOLOG, MITOCHONDRIAL"/>
    <property type="match status" value="1"/>
</dbReference>
<evidence type="ECO:0000256" key="2">
    <source>
        <dbReference type="ARBA" id="ARBA00023186"/>
    </source>
</evidence>
<feature type="compositionally biased region" description="Acidic residues" evidence="7">
    <location>
        <begin position="15"/>
        <end position="48"/>
    </location>
</feature>
<evidence type="ECO:0000313" key="8">
    <source>
        <dbReference type="EMBL" id="MBB6645445.1"/>
    </source>
</evidence>
<evidence type="ECO:0000256" key="4">
    <source>
        <dbReference type="RuleBase" id="RU000639"/>
    </source>
</evidence>
<keyword evidence="3" id="KW-0963">Cytoplasm</keyword>
<keyword evidence="3 4" id="KW-0346">Stress response</keyword>
<dbReference type="GO" id="GO:0005737">
    <property type="term" value="C:cytoplasm"/>
    <property type="evidence" value="ECO:0007669"/>
    <property type="project" value="UniProtKB-SubCell"/>
</dbReference>
<dbReference type="Gene3D" id="3.90.20.20">
    <property type="match status" value="1"/>
</dbReference>
<keyword evidence="9" id="KW-1185">Reference proteome</keyword>
<evidence type="ECO:0000256" key="6">
    <source>
        <dbReference type="SAM" id="Coils"/>
    </source>
</evidence>
<name>A0A7J9SER6_9EURY</name>
<evidence type="ECO:0000256" key="7">
    <source>
        <dbReference type="SAM" id="MobiDB-lite"/>
    </source>
</evidence>
<evidence type="ECO:0000313" key="9">
    <source>
        <dbReference type="Proteomes" id="UP000546257"/>
    </source>
</evidence>
<feature type="compositionally biased region" description="Basic and acidic residues" evidence="7">
    <location>
        <begin position="1"/>
        <end position="10"/>
    </location>
</feature>
<dbReference type="EMBL" id="JACKXD010000001">
    <property type="protein sequence ID" value="MBB6645445.1"/>
    <property type="molecule type" value="Genomic_DNA"/>
</dbReference>
<keyword evidence="2 3" id="KW-0143">Chaperone</keyword>
<dbReference type="GO" id="GO:0051087">
    <property type="term" value="F:protein-folding chaperone binding"/>
    <property type="evidence" value="ECO:0007669"/>
    <property type="project" value="InterPro"/>
</dbReference>
<comment type="caution">
    <text evidence="8">The sequence shown here is derived from an EMBL/GenBank/DDBJ whole genome shotgun (WGS) entry which is preliminary data.</text>
</comment>
<dbReference type="InterPro" id="IPR009012">
    <property type="entry name" value="GrpE_head"/>
</dbReference>
<accession>A0A7J9SER6</accession>
<feature type="region of interest" description="Disordered" evidence="7">
    <location>
        <begin position="1"/>
        <end position="67"/>
    </location>
</feature>
<sequence>MSEESSERRANPATADDDATPDGTDSDVDQDGQVGDEEAATTPEDTDESAGSPADDTDLASRVEEYDADLAGEVAAVESRLAEAESELEAKDERIDELEDALARSKADFKNYKKRAKRREEEIRERATEDFVGRIVSVRDNLVRALEQEEGADIRPGVESTVEEFDRILAEENVSEISPEIGADVDPTRHEVLMRVDADQPEGTVAEVYRPGYEMAGSVIREAQVTVSEGGSDDGDADDGNES</sequence>
<comment type="subunit">
    <text evidence="3">Homodimer.</text>
</comment>
<keyword evidence="6" id="KW-0175">Coiled coil</keyword>
<dbReference type="SUPFAM" id="SSF51064">
    <property type="entry name" value="Head domain of nucleotide exchange factor GrpE"/>
    <property type="match status" value="1"/>
</dbReference>
<dbReference type="GO" id="GO:0042803">
    <property type="term" value="F:protein homodimerization activity"/>
    <property type="evidence" value="ECO:0007669"/>
    <property type="project" value="InterPro"/>
</dbReference>
<dbReference type="Proteomes" id="UP000546257">
    <property type="component" value="Unassembled WGS sequence"/>
</dbReference>
<proteinExistence type="inferred from homology"/>
<reference evidence="8 9" key="1">
    <citation type="submission" date="2020-08" db="EMBL/GenBank/DDBJ databases">
        <authorList>
            <person name="Seo M.-J."/>
        </authorList>
    </citation>
    <scope>NUCLEOTIDE SEQUENCE [LARGE SCALE GENOMIC DNA]</scope>
    <source>
        <strain evidence="8 9">MBLA0160</strain>
    </source>
</reference>
<organism evidence="8 9">
    <name type="scientific">Halobellus ruber</name>
    <dbReference type="NCBI Taxonomy" id="2761102"/>
    <lineage>
        <taxon>Archaea</taxon>
        <taxon>Methanobacteriati</taxon>
        <taxon>Methanobacteriota</taxon>
        <taxon>Stenosarchaea group</taxon>
        <taxon>Halobacteria</taxon>
        <taxon>Halobacteriales</taxon>
        <taxon>Haloferacaceae</taxon>
        <taxon>Halobellus</taxon>
    </lineage>
</organism>
<dbReference type="PRINTS" id="PR00773">
    <property type="entry name" value="GRPEPROTEIN"/>
</dbReference>
<dbReference type="Pfam" id="PF01025">
    <property type="entry name" value="GrpE"/>
    <property type="match status" value="1"/>
</dbReference>
<evidence type="ECO:0000256" key="3">
    <source>
        <dbReference type="HAMAP-Rule" id="MF_01151"/>
    </source>
</evidence>
<dbReference type="SUPFAM" id="SSF58014">
    <property type="entry name" value="Coiled-coil domain of nucleotide exchange factor GrpE"/>
    <property type="match status" value="1"/>
</dbReference>
<protein>
    <recommendedName>
        <fullName evidence="3 4">Protein GrpE</fullName>
    </recommendedName>
    <alternativeName>
        <fullName evidence="3">HSP-70 cofactor</fullName>
    </alternativeName>
</protein>
<dbReference type="InterPro" id="IPR000740">
    <property type="entry name" value="GrpE"/>
</dbReference>
<gene>
    <name evidence="3" type="primary">grpE</name>
    <name evidence="8" type="ORF">H5V44_03895</name>
</gene>
<dbReference type="CDD" id="cd00446">
    <property type="entry name" value="GrpE"/>
    <property type="match status" value="1"/>
</dbReference>